<comment type="caution">
    <text evidence="1">The sequence shown here is derived from an EMBL/GenBank/DDBJ whole genome shotgun (WGS) entry which is preliminary data.</text>
</comment>
<evidence type="ECO:0000313" key="1">
    <source>
        <dbReference type="EMBL" id="KAI5667291.1"/>
    </source>
</evidence>
<keyword evidence="2" id="KW-1185">Reference proteome</keyword>
<evidence type="ECO:0000313" key="2">
    <source>
        <dbReference type="Proteomes" id="UP001060085"/>
    </source>
</evidence>
<dbReference type="Proteomes" id="UP001060085">
    <property type="component" value="Linkage Group LG04"/>
</dbReference>
<gene>
    <name evidence="1" type="ORF">M9H77_17144</name>
</gene>
<protein>
    <submittedName>
        <fullName evidence="1">Uncharacterized protein</fullName>
    </submittedName>
</protein>
<reference evidence="2" key="1">
    <citation type="journal article" date="2023" name="Nat. Plants">
        <title>Single-cell RNA sequencing provides a high-resolution roadmap for understanding the multicellular compartmentation of specialized metabolism.</title>
        <authorList>
            <person name="Sun S."/>
            <person name="Shen X."/>
            <person name="Li Y."/>
            <person name="Li Y."/>
            <person name="Wang S."/>
            <person name="Li R."/>
            <person name="Zhang H."/>
            <person name="Shen G."/>
            <person name="Guo B."/>
            <person name="Wei J."/>
            <person name="Xu J."/>
            <person name="St-Pierre B."/>
            <person name="Chen S."/>
            <person name="Sun C."/>
        </authorList>
    </citation>
    <scope>NUCLEOTIDE SEQUENCE [LARGE SCALE GENOMIC DNA]</scope>
</reference>
<dbReference type="EMBL" id="CM044704">
    <property type="protein sequence ID" value="KAI5667291.1"/>
    <property type="molecule type" value="Genomic_DNA"/>
</dbReference>
<accession>A0ACC0B3Q5</accession>
<proteinExistence type="predicted"/>
<sequence>MNSEPICITIQAQNVVYTFVYNSALTKSCTLELTDAYGTTEFLSNMVEIRVQEVMAKVVKTFFIASMLMWIAPVVILYGFNRNLFPGKLSLVIATSDGHAMGIELIV</sequence>
<organism evidence="1 2">
    <name type="scientific">Catharanthus roseus</name>
    <name type="common">Madagascar periwinkle</name>
    <name type="synonym">Vinca rosea</name>
    <dbReference type="NCBI Taxonomy" id="4058"/>
    <lineage>
        <taxon>Eukaryota</taxon>
        <taxon>Viridiplantae</taxon>
        <taxon>Streptophyta</taxon>
        <taxon>Embryophyta</taxon>
        <taxon>Tracheophyta</taxon>
        <taxon>Spermatophyta</taxon>
        <taxon>Magnoliopsida</taxon>
        <taxon>eudicotyledons</taxon>
        <taxon>Gunneridae</taxon>
        <taxon>Pentapetalae</taxon>
        <taxon>asterids</taxon>
        <taxon>lamiids</taxon>
        <taxon>Gentianales</taxon>
        <taxon>Apocynaceae</taxon>
        <taxon>Rauvolfioideae</taxon>
        <taxon>Vinceae</taxon>
        <taxon>Catharanthinae</taxon>
        <taxon>Catharanthus</taxon>
    </lineage>
</organism>
<name>A0ACC0B3Q5_CATRO</name>